<name>A0A3N9UDX5_9BACI</name>
<dbReference type="EMBL" id="RRCT01000009">
    <property type="protein sequence ID" value="RQW74494.1"/>
    <property type="molecule type" value="Genomic_DNA"/>
</dbReference>
<dbReference type="OrthoDB" id="4986073at2"/>
<dbReference type="RefSeq" id="WP_124764796.1">
    <property type="nucleotide sequence ID" value="NZ_JAFBDY010000008.1"/>
</dbReference>
<dbReference type="InterPro" id="IPR043128">
    <property type="entry name" value="Rev_trsase/Diguanyl_cyclase"/>
</dbReference>
<protein>
    <recommendedName>
        <fullName evidence="3">Transcriptional regulator</fullName>
    </recommendedName>
</protein>
<evidence type="ECO:0008006" key="3">
    <source>
        <dbReference type="Google" id="ProtNLM"/>
    </source>
</evidence>
<sequence>MHRIGVIGPPASIERILEVANEFEHEIKFIPFPYQESKEAKHIVKKHHHQVDGWFFSGPIPYQVALTVENENMNYAYAPNTGAGLYRAIIQLSQNHGQILQGFTIDIIETEDLQESLNELEIPVSDLYIKSFDINFNSQEIIQFHLDLWKEGKSKGALTCLRSVYHALVEEGMPVYPIAITKMEIRQALHILIEKVRSSYFKDTQIGVEIIEFDQYELQSEKIHTRVQLLQEELKIRKTLLEFCEKLDGSFLETGNGRYQIFSSRGAIEREIDMLQLTVQQLTLDTGIPVAVGIGYGETASAAEMNAYTAVRHSKEKPNRGFIIVQEDGVMIESIGQDEELSYSFRSQDKEMIEKLHEANISIKTYNKIETLIQRMSWETFSAADLATHLSMTKRNAQRIIASLCKLDLAEYQGEESQSTRGRPSKIYRLKS</sequence>
<dbReference type="InterPro" id="IPR036390">
    <property type="entry name" value="WH_DNA-bd_sf"/>
</dbReference>
<reference evidence="1 2" key="1">
    <citation type="journal article" date="2013" name="J. Microbiol.">
        <title>Lysinibacillus chungkukjangi sp. nov., isolated from Chungkukjang, Korean fermented soybean food.</title>
        <authorList>
            <person name="Kim S.J."/>
            <person name="Jang Y.H."/>
            <person name="Hamada M."/>
            <person name="Ahn J.H."/>
            <person name="Weon H.Y."/>
            <person name="Suzuki K."/>
            <person name="Whang K.S."/>
            <person name="Kwon S.W."/>
        </authorList>
    </citation>
    <scope>NUCLEOTIDE SEQUENCE [LARGE SCALE GENOMIC DNA]</scope>
    <source>
        <strain evidence="1 2">MCCC 1A12701</strain>
    </source>
</reference>
<dbReference type="SUPFAM" id="SSF46785">
    <property type="entry name" value="Winged helix' DNA-binding domain"/>
    <property type="match status" value="1"/>
</dbReference>
<evidence type="ECO:0000313" key="1">
    <source>
        <dbReference type="EMBL" id="RQW74494.1"/>
    </source>
</evidence>
<keyword evidence="2" id="KW-1185">Reference proteome</keyword>
<evidence type="ECO:0000313" key="2">
    <source>
        <dbReference type="Proteomes" id="UP000274033"/>
    </source>
</evidence>
<organism evidence="1 2">
    <name type="scientific">Lysinibacillus composti</name>
    <dbReference type="NCBI Taxonomy" id="720633"/>
    <lineage>
        <taxon>Bacteria</taxon>
        <taxon>Bacillati</taxon>
        <taxon>Bacillota</taxon>
        <taxon>Bacilli</taxon>
        <taxon>Bacillales</taxon>
        <taxon>Bacillaceae</taxon>
        <taxon>Lysinibacillus</taxon>
    </lineage>
</organism>
<dbReference type="Proteomes" id="UP000274033">
    <property type="component" value="Unassembled WGS sequence"/>
</dbReference>
<gene>
    <name evidence="1" type="ORF">EBB45_11435</name>
</gene>
<dbReference type="AlphaFoldDB" id="A0A3N9UDX5"/>
<dbReference type="Gene3D" id="3.30.70.270">
    <property type="match status" value="1"/>
</dbReference>
<proteinExistence type="predicted"/>
<comment type="caution">
    <text evidence="1">The sequence shown here is derived from an EMBL/GenBank/DDBJ whole genome shotgun (WGS) entry which is preliminary data.</text>
</comment>
<accession>A0A3N9UDX5</accession>